<dbReference type="CDD" id="cd06147">
    <property type="entry name" value="Rrp6p_like_exo"/>
    <property type="match status" value="1"/>
</dbReference>
<evidence type="ECO:0000256" key="1">
    <source>
        <dbReference type="SAM" id="MobiDB-lite"/>
    </source>
</evidence>
<feature type="region of interest" description="Disordered" evidence="1">
    <location>
        <begin position="462"/>
        <end position="520"/>
    </location>
</feature>
<dbReference type="Pfam" id="PF01612">
    <property type="entry name" value="DNA_pol_A_exo1"/>
    <property type="match status" value="1"/>
</dbReference>
<dbReference type="Gene3D" id="1.10.150.80">
    <property type="entry name" value="HRDC domain"/>
    <property type="match status" value="1"/>
</dbReference>
<dbReference type="SMART" id="SM00474">
    <property type="entry name" value="35EXOc"/>
    <property type="match status" value="1"/>
</dbReference>
<dbReference type="RefSeq" id="XP_010515273.1">
    <property type="nucleotide sequence ID" value="XM_010516971.2"/>
</dbReference>
<feature type="compositionally biased region" description="Polar residues" evidence="1">
    <location>
        <begin position="481"/>
        <end position="493"/>
    </location>
</feature>
<dbReference type="GeneID" id="104791133"/>
<dbReference type="InterPro" id="IPR036397">
    <property type="entry name" value="RNaseH_sf"/>
</dbReference>
<gene>
    <name evidence="4 5 6 7" type="primary">LOC104791133</name>
</gene>
<dbReference type="PANTHER" id="PTHR12124:SF69">
    <property type="entry name" value="PROTEIN RRP6-LIKE 1"/>
    <property type="match status" value="1"/>
</dbReference>
<dbReference type="InterPro" id="IPR044876">
    <property type="entry name" value="HRDC_dom_sf"/>
</dbReference>
<dbReference type="RefSeq" id="XP_010515250.1">
    <property type="nucleotide sequence ID" value="XM_010516948.2"/>
</dbReference>
<reference evidence="4 5" key="3">
    <citation type="submission" date="2025-05" db="UniProtKB">
        <authorList>
            <consortium name="RefSeq"/>
        </authorList>
    </citation>
    <scope>IDENTIFICATION</scope>
    <source>
        <tissue evidence="4 5">Leaf</tissue>
    </source>
</reference>
<evidence type="ECO:0000313" key="3">
    <source>
        <dbReference type="Proteomes" id="UP000694864"/>
    </source>
</evidence>
<dbReference type="RefSeq" id="XP_010515288.1">
    <property type="nucleotide sequence ID" value="XM_010516986.2"/>
</dbReference>
<dbReference type="PANTHER" id="PTHR12124">
    <property type="entry name" value="POLYMYOSITIS/SCLERODERMA AUTOANTIGEN-RELATED"/>
    <property type="match status" value="1"/>
</dbReference>
<dbReference type="SUPFAM" id="SSF53098">
    <property type="entry name" value="Ribonuclease H-like"/>
    <property type="match status" value="1"/>
</dbReference>
<evidence type="ECO:0000313" key="6">
    <source>
        <dbReference type="RefSeq" id="XP_010515273.1"/>
    </source>
</evidence>
<evidence type="ECO:0000313" key="5">
    <source>
        <dbReference type="RefSeq" id="XP_010515257.1"/>
    </source>
</evidence>
<reference evidence="3" key="1">
    <citation type="journal article" date="1997" name="Nucleic Acids Res.">
        <title>tRNAscan-SE: a program for improved detection of transfer RNA genes in genomic sequence.</title>
        <authorList>
            <person name="Lowe T.M."/>
            <person name="Eddy S.R."/>
        </authorList>
    </citation>
    <scope>NUCLEOTIDE SEQUENCE [LARGE SCALE GENOMIC DNA]</scope>
    <source>
        <strain evidence="3">r\DH55</strain>
    </source>
</reference>
<dbReference type="InterPro" id="IPR045092">
    <property type="entry name" value="Rrp6-like"/>
</dbReference>
<dbReference type="InterPro" id="IPR010997">
    <property type="entry name" value="HRDC-like_sf"/>
</dbReference>
<reference evidence="3" key="2">
    <citation type="journal article" date="2014" name="Nat. Commun.">
        <title>The emerging biofuel crop Camelina sativa retains a highly undifferentiated hexaploid genome structure.</title>
        <authorList>
            <person name="Kagale S."/>
            <person name="Koh C."/>
            <person name="Nixon J."/>
            <person name="Bollina V."/>
            <person name="Clarke W.E."/>
            <person name="Tuteja R."/>
            <person name="Spillane C."/>
            <person name="Robinson S.J."/>
            <person name="Links M.G."/>
            <person name="Clarke C."/>
            <person name="Higgins E.E."/>
            <person name="Huebert T."/>
            <person name="Sharpe A.G."/>
            <person name="Parkin I.A."/>
        </authorList>
    </citation>
    <scope>NUCLEOTIDE SEQUENCE [LARGE SCALE GENOMIC DNA]</scope>
    <source>
        <strain evidence="3">r\DH55</strain>
    </source>
</reference>
<dbReference type="PROSITE" id="PS50967">
    <property type="entry name" value="HRDC"/>
    <property type="match status" value="1"/>
</dbReference>
<dbReference type="Proteomes" id="UP000694864">
    <property type="component" value="Chromosome 1"/>
</dbReference>
<dbReference type="Gene3D" id="3.30.420.10">
    <property type="entry name" value="Ribonuclease H-like superfamily/Ribonuclease H"/>
    <property type="match status" value="1"/>
</dbReference>
<organism evidence="3 6">
    <name type="scientific">Camelina sativa</name>
    <name type="common">False flax</name>
    <name type="synonym">Myagrum sativum</name>
    <dbReference type="NCBI Taxonomy" id="90675"/>
    <lineage>
        <taxon>Eukaryota</taxon>
        <taxon>Viridiplantae</taxon>
        <taxon>Streptophyta</taxon>
        <taxon>Embryophyta</taxon>
        <taxon>Tracheophyta</taxon>
        <taxon>Spermatophyta</taxon>
        <taxon>Magnoliopsida</taxon>
        <taxon>eudicotyledons</taxon>
        <taxon>Gunneridae</taxon>
        <taxon>Pentapetalae</taxon>
        <taxon>rosids</taxon>
        <taxon>malvids</taxon>
        <taxon>Brassicales</taxon>
        <taxon>Brassicaceae</taxon>
        <taxon>Camelineae</taxon>
        <taxon>Camelina</taxon>
    </lineage>
</organism>
<keyword evidence="3" id="KW-1185">Reference proteome</keyword>
<accession>A0ABM0ZG56</accession>
<dbReference type="InterPro" id="IPR002121">
    <property type="entry name" value="HRDC_dom"/>
</dbReference>
<proteinExistence type="predicted"/>
<evidence type="ECO:0000313" key="7">
    <source>
        <dbReference type="RefSeq" id="XP_010515288.1"/>
    </source>
</evidence>
<dbReference type="RefSeq" id="XP_010515257.1">
    <property type="nucleotide sequence ID" value="XM_010516955.2"/>
</dbReference>
<feature type="domain" description="HRDC" evidence="2">
    <location>
        <begin position="308"/>
        <end position="388"/>
    </location>
</feature>
<dbReference type="InterPro" id="IPR012337">
    <property type="entry name" value="RNaseH-like_sf"/>
</dbReference>
<dbReference type="SMART" id="SM00341">
    <property type="entry name" value="HRDC"/>
    <property type="match status" value="1"/>
</dbReference>
<evidence type="ECO:0000259" key="2">
    <source>
        <dbReference type="PROSITE" id="PS50967"/>
    </source>
</evidence>
<feature type="compositionally biased region" description="Acidic residues" evidence="1">
    <location>
        <begin position="496"/>
        <end position="514"/>
    </location>
</feature>
<dbReference type="InterPro" id="IPR049559">
    <property type="entry name" value="Rrp6p-like_exo"/>
</dbReference>
<dbReference type="InterPro" id="IPR002562">
    <property type="entry name" value="3'-5'_exonuclease_dom"/>
</dbReference>
<protein>
    <submittedName>
        <fullName evidence="4 5">Protein RRP6-like 1 isoform X1</fullName>
    </submittedName>
</protein>
<sequence>MEEDSVASWKHHGKAKVSFHVATINKPQEEFKILVDNANKPFDHVFLERSEDGLRFIHPLEKLSVVDFVDQNLIERKPVKPLPLEETPFKIVEDVKDLKELAATLQSVEEFAVDLEHNQYRSFQGLTCLMQISTRTEDYIVDTFKLWDHIGPYLRELFKDPKKKKVMHGADRDIIWLQRDFGIYVCNLFDTGQASRVLKLERKSLEFLLKHYCGVAANKEYQNADWRIRPLPDVMTRYAREDTHYLLYIYDVMQIDLHIMAKENEQSDSPLIEVYKRSYDVCMQLYEKELLTGDSYLHVHGVQTGHLNAVQLAIIAGLCEWRDQIARADDESTGYVLPNKTLIDIAKDMPINVGQLRRLLKSKHPYIERNFDAVISVIRRAMQNAAAFEPVVQSLKDWRPGTVEKNIKPMIEKPGTEFTAYTKKRKFESELSNKLQAKEVVKVSKSKPDNVIVLDDYDDTDEQSWERGDASNRALEMPSKGSMTQVPHTSSTEIVVIEDDDESENDSESREDEDMIRRSEKHRRFMSLKRGFLNI</sequence>
<evidence type="ECO:0000313" key="4">
    <source>
        <dbReference type="RefSeq" id="XP_010515250.1"/>
    </source>
</evidence>
<dbReference type="SUPFAM" id="SSF47819">
    <property type="entry name" value="HRDC-like"/>
    <property type="match status" value="1"/>
</dbReference>
<name>A0ABM0ZG56_CAMSA</name>
<dbReference type="Pfam" id="PF00570">
    <property type="entry name" value="HRDC"/>
    <property type="match status" value="1"/>
</dbReference>